<sequence>MSREVRDGAGLARGCGALRSGRRRQKRAARGQLVGAARSWALDWLLHSRVRRLLGSGRAPRPRARRPLTARYVLARRLRLRSRFLGLVAAAAAASRRVPGERRWRRPGAGRSEHLPRPSRRRWVSAPPAPCRCAWLLGPPSPLPAEPSAEHLLLLAVLPGAGTLPRTSLWVRRRCRPGGAAPLLLVPQAKTPS</sequence>
<organism evidence="2 3">
    <name type="scientific">Saguinus oedipus</name>
    <name type="common">Cotton-top tamarin</name>
    <name type="synonym">Oedipomidas oedipus</name>
    <dbReference type="NCBI Taxonomy" id="9490"/>
    <lineage>
        <taxon>Eukaryota</taxon>
        <taxon>Metazoa</taxon>
        <taxon>Chordata</taxon>
        <taxon>Craniata</taxon>
        <taxon>Vertebrata</taxon>
        <taxon>Euteleostomi</taxon>
        <taxon>Mammalia</taxon>
        <taxon>Eutheria</taxon>
        <taxon>Euarchontoglires</taxon>
        <taxon>Primates</taxon>
        <taxon>Haplorrhini</taxon>
        <taxon>Platyrrhini</taxon>
        <taxon>Cebidae</taxon>
        <taxon>Callitrichinae</taxon>
        <taxon>Saguinus</taxon>
    </lineage>
</organism>
<feature type="non-terminal residue" evidence="2">
    <location>
        <position position="193"/>
    </location>
</feature>
<proteinExistence type="predicted"/>
<gene>
    <name evidence="2" type="ORF">P7K49_030416</name>
</gene>
<protein>
    <submittedName>
        <fullName evidence="2">Uncharacterized protein</fullName>
    </submittedName>
</protein>
<evidence type="ECO:0000313" key="3">
    <source>
        <dbReference type="Proteomes" id="UP001266305"/>
    </source>
</evidence>
<reference evidence="2 3" key="1">
    <citation type="submission" date="2023-05" db="EMBL/GenBank/DDBJ databases">
        <title>B98-5 Cell Line De Novo Hybrid Assembly: An Optical Mapping Approach.</title>
        <authorList>
            <person name="Kananen K."/>
            <person name="Auerbach J.A."/>
            <person name="Kautto E."/>
            <person name="Blachly J.S."/>
        </authorList>
    </citation>
    <scope>NUCLEOTIDE SEQUENCE [LARGE SCALE GENOMIC DNA]</scope>
    <source>
        <strain evidence="2">B95-8</strain>
        <tissue evidence="2">Cell line</tissue>
    </source>
</reference>
<evidence type="ECO:0000313" key="2">
    <source>
        <dbReference type="EMBL" id="KAK2091132.1"/>
    </source>
</evidence>
<dbReference type="EMBL" id="JASSZA010000016">
    <property type="protein sequence ID" value="KAK2091132.1"/>
    <property type="molecule type" value="Genomic_DNA"/>
</dbReference>
<dbReference type="Proteomes" id="UP001266305">
    <property type="component" value="Unassembled WGS sequence"/>
</dbReference>
<comment type="caution">
    <text evidence="2">The sequence shown here is derived from an EMBL/GenBank/DDBJ whole genome shotgun (WGS) entry which is preliminary data.</text>
</comment>
<keyword evidence="3" id="KW-1185">Reference proteome</keyword>
<accession>A0ABQ9U448</accession>
<name>A0ABQ9U448_SAGOE</name>
<evidence type="ECO:0000256" key="1">
    <source>
        <dbReference type="SAM" id="MobiDB-lite"/>
    </source>
</evidence>
<feature type="region of interest" description="Disordered" evidence="1">
    <location>
        <begin position="99"/>
        <end position="121"/>
    </location>
</feature>